<reference evidence="1 2" key="1">
    <citation type="submission" date="2018-05" db="EMBL/GenBank/DDBJ databases">
        <title>A metagenomic window into the 2 km-deep terrestrial subsurface aquifer revealed taxonomically and functionally diverse microbial community comprising novel uncultured bacterial lineages.</title>
        <authorList>
            <person name="Kadnikov V.V."/>
            <person name="Mardanov A.V."/>
            <person name="Beletsky A.V."/>
            <person name="Banks D."/>
            <person name="Pimenov N.V."/>
            <person name="Frank Y.A."/>
            <person name="Karnachuk O.V."/>
            <person name="Ravin N.V."/>
        </authorList>
    </citation>
    <scope>NUCLEOTIDE SEQUENCE [LARGE SCALE GENOMIC DNA]</scope>
    <source>
        <strain evidence="1">BY5</strain>
    </source>
</reference>
<proteinExistence type="predicted"/>
<dbReference type="AlphaFoldDB" id="A0A367ZN22"/>
<sequence length="176" mass="19234">MRPSFPFITLILVGLAALFTWLGAGHPAAANVTRSVFPVNIALSVTPLGPWSPDQGGILKAQITSRLGTLRHLEISFAASPDLTVHPLTSQVAELAEGASENIPLRVARGPGLPDEMGSWVRMRVQYLPDYERIAQAVRAPASYPNPAERQRLLAIVERNAHRAERYTAACRFFAR</sequence>
<accession>A0A367ZN22</accession>
<name>A0A367ZN22_9BACT</name>
<evidence type="ECO:0000313" key="1">
    <source>
        <dbReference type="EMBL" id="RCK79426.1"/>
    </source>
</evidence>
<protein>
    <submittedName>
        <fullName evidence="1">Uncharacterized protein</fullName>
    </submittedName>
</protein>
<evidence type="ECO:0000313" key="2">
    <source>
        <dbReference type="Proteomes" id="UP000252355"/>
    </source>
</evidence>
<comment type="caution">
    <text evidence="1">The sequence shown here is derived from an EMBL/GenBank/DDBJ whole genome shotgun (WGS) entry which is preliminary data.</text>
</comment>
<gene>
    <name evidence="1" type="ORF">OZSIB_0066</name>
</gene>
<organism evidence="1 2">
    <name type="scientific">Candidatus Ozemobacter sibiricus</name>
    <dbReference type="NCBI Taxonomy" id="2268124"/>
    <lineage>
        <taxon>Bacteria</taxon>
        <taxon>Candidatus Ozemobacteria</taxon>
        <taxon>Candidatus Ozemobacterales</taxon>
        <taxon>Candidatus Ozemobacteraceae</taxon>
        <taxon>Candidatus Ozemobacter</taxon>
    </lineage>
</organism>
<dbReference type="EMBL" id="QOQW01000013">
    <property type="protein sequence ID" value="RCK79426.1"/>
    <property type="molecule type" value="Genomic_DNA"/>
</dbReference>
<dbReference type="Proteomes" id="UP000252355">
    <property type="component" value="Unassembled WGS sequence"/>
</dbReference>